<feature type="transmembrane region" description="Helical" evidence="9">
    <location>
        <begin position="73"/>
        <end position="92"/>
    </location>
</feature>
<keyword evidence="3" id="KW-0597">Phosphoprotein</keyword>
<feature type="transmembrane region" description="Helical" evidence="9">
    <location>
        <begin position="104"/>
        <end position="125"/>
    </location>
</feature>
<protein>
    <recommendedName>
        <fullName evidence="2">histidine kinase</fullName>
        <ecNumber evidence="2">2.7.13.3</ecNumber>
    </recommendedName>
</protein>
<keyword evidence="4" id="KW-0808">Transferase</keyword>
<evidence type="ECO:0000256" key="1">
    <source>
        <dbReference type="ARBA" id="ARBA00000085"/>
    </source>
</evidence>
<feature type="transmembrane region" description="Helical" evidence="9">
    <location>
        <begin position="42"/>
        <end position="61"/>
    </location>
</feature>
<feature type="domain" description="Histidine kinase" evidence="10">
    <location>
        <begin position="259"/>
        <end position="472"/>
    </location>
</feature>
<organism evidence="11 12">
    <name type="scientific">Corallococcus sicarius</name>
    <dbReference type="NCBI Taxonomy" id="2316726"/>
    <lineage>
        <taxon>Bacteria</taxon>
        <taxon>Pseudomonadati</taxon>
        <taxon>Myxococcota</taxon>
        <taxon>Myxococcia</taxon>
        <taxon>Myxococcales</taxon>
        <taxon>Cystobacterineae</taxon>
        <taxon>Myxococcaceae</taxon>
        <taxon>Corallococcus</taxon>
    </lineage>
</organism>
<dbReference type="Proteomes" id="UP000273405">
    <property type="component" value="Unassembled WGS sequence"/>
</dbReference>
<proteinExistence type="predicted"/>
<dbReference type="InterPro" id="IPR003594">
    <property type="entry name" value="HATPase_dom"/>
</dbReference>
<evidence type="ECO:0000313" key="11">
    <source>
        <dbReference type="EMBL" id="RKH42175.1"/>
    </source>
</evidence>
<name>A0A3A8NLX4_9BACT</name>
<dbReference type="Pfam" id="PF02518">
    <property type="entry name" value="HATPase_c"/>
    <property type="match status" value="1"/>
</dbReference>
<keyword evidence="9" id="KW-1133">Transmembrane helix</keyword>
<accession>A0A3A8NLX4</accession>
<comment type="caution">
    <text evidence="11">The sequence shown here is derived from an EMBL/GenBank/DDBJ whole genome shotgun (WGS) entry which is preliminary data.</text>
</comment>
<dbReference type="SUPFAM" id="SSF55874">
    <property type="entry name" value="ATPase domain of HSP90 chaperone/DNA topoisomerase II/histidine kinase"/>
    <property type="match status" value="1"/>
</dbReference>
<comment type="catalytic activity">
    <reaction evidence="1">
        <text>ATP + protein L-histidine = ADP + protein N-phospho-L-histidine.</text>
        <dbReference type="EC" id="2.7.13.3"/>
    </reaction>
</comment>
<dbReference type="InterPro" id="IPR036890">
    <property type="entry name" value="HATPase_C_sf"/>
</dbReference>
<keyword evidence="8" id="KW-0902">Two-component regulatory system</keyword>
<dbReference type="InterPro" id="IPR004358">
    <property type="entry name" value="Sig_transdc_His_kin-like_C"/>
</dbReference>
<keyword evidence="7" id="KW-0067">ATP-binding</keyword>
<dbReference type="AlphaFoldDB" id="A0A3A8NLX4"/>
<keyword evidence="9" id="KW-0812">Transmembrane</keyword>
<evidence type="ECO:0000313" key="12">
    <source>
        <dbReference type="Proteomes" id="UP000273405"/>
    </source>
</evidence>
<evidence type="ECO:0000256" key="6">
    <source>
        <dbReference type="ARBA" id="ARBA00022777"/>
    </source>
</evidence>
<evidence type="ECO:0000256" key="5">
    <source>
        <dbReference type="ARBA" id="ARBA00022741"/>
    </source>
</evidence>
<dbReference type="Pfam" id="PF00512">
    <property type="entry name" value="HisKA"/>
    <property type="match status" value="1"/>
</dbReference>
<evidence type="ECO:0000256" key="9">
    <source>
        <dbReference type="SAM" id="Phobius"/>
    </source>
</evidence>
<dbReference type="OrthoDB" id="9781147at2"/>
<dbReference type="PROSITE" id="PS50109">
    <property type="entry name" value="HIS_KIN"/>
    <property type="match status" value="1"/>
</dbReference>
<dbReference type="EC" id="2.7.13.3" evidence="2"/>
<sequence length="482" mass="52276">MASSTSANSTHAVAPASQGLEARTAALLALHLREARGRVDALFTWLMGGQWALAVLVAVFVSPAAWEGRTHTPHLATAVLLGAALSLLPVMLTLLRPGEAGTRHAVAVCQVLWSALFIHLTGGRLSTHSHLFGSLAVLAFYRDPKVLLTAVGTLVVDHAVRGALWPRSLLGLLPADGWRLLEHGLWVAVIAAVLSIASRDALRELREKARRQALSEHTSERELALRTGQLDAAVREVYAYRDHAARQERLVSLGQLTASVSHELRNPLAAARTAHGFIVRRLRRTGDGALDPRIPRFLDIIDRELQACSSIVCNLLDYAKGRAPRVRPCPLRPLVEEAISVVPVREGVRVNNQVQDGLPVPSLDREQFRQVLINLIQNAVEAIPPERGGEVCVYADAREGGGWSLRVTDDGPGIPAPMLERIFEPMFTTKLHGTGLGLAIVKRLVQGHGARIQAESDFGCGSRFTVLFPDARTPKHALPAHP</sequence>
<dbReference type="RefSeq" id="WP_120626203.1">
    <property type="nucleotide sequence ID" value="NZ_RAWG01000092.1"/>
</dbReference>
<dbReference type="CDD" id="cd00075">
    <property type="entry name" value="HATPase"/>
    <property type="match status" value="1"/>
</dbReference>
<keyword evidence="6 11" id="KW-0418">Kinase</keyword>
<dbReference type="SMART" id="SM00387">
    <property type="entry name" value="HATPase_c"/>
    <property type="match status" value="1"/>
</dbReference>
<reference evidence="12" key="1">
    <citation type="submission" date="2018-09" db="EMBL/GenBank/DDBJ databases">
        <authorList>
            <person name="Livingstone P.G."/>
            <person name="Whitworth D.E."/>
        </authorList>
    </citation>
    <scope>NUCLEOTIDE SEQUENCE [LARGE SCALE GENOMIC DNA]</scope>
    <source>
        <strain evidence="12">CA040B</strain>
    </source>
</reference>
<evidence type="ECO:0000256" key="2">
    <source>
        <dbReference type="ARBA" id="ARBA00012438"/>
    </source>
</evidence>
<dbReference type="GO" id="GO:0000155">
    <property type="term" value="F:phosphorelay sensor kinase activity"/>
    <property type="evidence" value="ECO:0007669"/>
    <property type="project" value="InterPro"/>
</dbReference>
<evidence type="ECO:0000256" key="3">
    <source>
        <dbReference type="ARBA" id="ARBA00022553"/>
    </source>
</evidence>
<dbReference type="PRINTS" id="PR00344">
    <property type="entry name" value="BCTRLSENSOR"/>
</dbReference>
<keyword evidence="5" id="KW-0547">Nucleotide-binding</keyword>
<evidence type="ECO:0000256" key="7">
    <source>
        <dbReference type="ARBA" id="ARBA00022840"/>
    </source>
</evidence>
<dbReference type="InterPro" id="IPR003661">
    <property type="entry name" value="HisK_dim/P_dom"/>
</dbReference>
<dbReference type="SUPFAM" id="SSF47384">
    <property type="entry name" value="Homodimeric domain of signal transducing histidine kinase"/>
    <property type="match status" value="1"/>
</dbReference>
<keyword evidence="12" id="KW-1185">Reference proteome</keyword>
<dbReference type="PANTHER" id="PTHR43065">
    <property type="entry name" value="SENSOR HISTIDINE KINASE"/>
    <property type="match status" value="1"/>
</dbReference>
<evidence type="ECO:0000259" key="10">
    <source>
        <dbReference type="PROSITE" id="PS50109"/>
    </source>
</evidence>
<evidence type="ECO:0000256" key="8">
    <source>
        <dbReference type="ARBA" id="ARBA00023012"/>
    </source>
</evidence>
<dbReference type="CDD" id="cd00082">
    <property type="entry name" value="HisKA"/>
    <property type="match status" value="1"/>
</dbReference>
<dbReference type="SMART" id="SM00388">
    <property type="entry name" value="HisKA"/>
    <property type="match status" value="1"/>
</dbReference>
<evidence type="ECO:0000256" key="4">
    <source>
        <dbReference type="ARBA" id="ARBA00022679"/>
    </source>
</evidence>
<keyword evidence="9" id="KW-0472">Membrane</keyword>
<dbReference type="Gene3D" id="1.10.287.130">
    <property type="match status" value="1"/>
</dbReference>
<gene>
    <name evidence="11" type="ORF">D7X12_16400</name>
</gene>
<dbReference type="PANTHER" id="PTHR43065:SF10">
    <property type="entry name" value="PEROXIDE STRESS-ACTIVATED HISTIDINE KINASE MAK3"/>
    <property type="match status" value="1"/>
</dbReference>
<dbReference type="InterPro" id="IPR005467">
    <property type="entry name" value="His_kinase_dom"/>
</dbReference>
<dbReference type="GO" id="GO:0005524">
    <property type="term" value="F:ATP binding"/>
    <property type="evidence" value="ECO:0007669"/>
    <property type="project" value="UniProtKB-KW"/>
</dbReference>
<dbReference type="InterPro" id="IPR036097">
    <property type="entry name" value="HisK_dim/P_sf"/>
</dbReference>
<dbReference type="EMBL" id="RAWG01000092">
    <property type="protein sequence ID" value="RKH42175.1"/>
    <property type="molecule type" value="Genomic_DNA"/>
</dbReference>
<dbReference type="Gene3D" id="3.30.565.10">
    <property type="entry name" value="Histidine kinase-like ATPase, C-terminal domain"/>
    <property type="match status" value="1"/>
</dbReference>